<reference evidence="1 2" key="1">
    <citation type="submission" date="2016-11" db="EMBL/GenBank/DDBJ databases">
        <authorList>
            <person name="Jaros S."/>
            <person name="Januszkiewicz K."/>
            <person name="Wedrychowicz H."/>
        </authorList>
    </citation>
    <scope>NUCLEOTIDE SEQUENCE [LARGE SCALE GENOMIC DNA]</scope>
    <source>
        <strain evidence="1 2">Y1</strain>
    </source>
</reference>
<evidence type="ECO:0000313" key="2">
    <source>
        <dbReference type="Proteomes" id="UP000184394"/>
    </source>
</evidence>
<dbReference type="AlphaFoldDB" id="A0A1M7M965"/>
<proteinExistence type="predicted"/>
<accession>A0A1M7M965</accession>
<protein>
    <submittedName>
        <fullName evidence="1">Uncharacterized protein</fullName>
    </submittedName>
</protein>
<dbReference type="EMBL" id="FRCT01000020">
    <property type="protein sequence ID" value="SHM87245.1"/>
    <property type="molecule type" value="Genomic_DNA"/>
</dbReference>
<dbReference type="Proteomes" id="UP000184394">
    <property type="component" value="Unassembled WGS sequence"/>
</dbReference>
<dbReference type="OrthoDB" id="1824562at2"/>
<dbReference type="RefSeq" id="WP_072952314.1">
    <property type="nucleotide sequence ID" value="NZ_FRCT01000020.1"/>
</dbReference>
<evidence type="ECO:0000313" key="1">
    <source>
        <dbReference type="EMBL" id="SHM87245.1"/>
    </source>
</evidence>
<organism evidence="1 2">
    <name type="scientific">Ruminococcus flavefaciens</name>
    <dbReference type="NCBI Taxonomy" id="1265"/>
    <lineage>
        <taxon>Bacteria</taxon>
        <taxon>Bacillati</taxon>
        <taxon>Bacillota</taxon>
        <taxon>Clostridia</taxon>
        <taxon>Eubacteriales</taxon>
        <taxon>Oscillospiraceae</taxon>
        <taxon>Ruminococcus</taxon>
    </lineage>
</organism>
<sequence>MCIEMFGNLHYPYDQKTPEIVDWGIDEKSARGMQNSAAPGNKEPKKLIREDEKQLLAECLVTLKRVERIIHELY</sequence>
<name>A0A1M7M965_RUMFL</name>
<gene>
    <name evidence="1" type="ORF">SAMN04487860_1204</name>
</gene>